<evidence type="ECO:0000313" key="2">
    <source>
        <dbReference type="EMBL" id="RAG82870.1"/>
    </source>
</evidence>
<comment type="caution">
    <text evidence="2">The sequence shown here is derived from an EMBL/GenBank/DDBJ whole genome shotgun (WGS) entry which is preliminary data.</text>
</comment>
<evidence type="ECO:0000313" key="3">
    <source>
        <dbReference type="Proteomes" id="UP000248889"/>
    </source>
</evidence>
<dbReference type="OrthoDB" id="3872804at2"/>
<feature type="chain" id="PRO_5016105236" evidence="1">
    <location>
        <begin position="31"/>
        <end position="147"/>
    </location>
</feature>
<feature type="signal peptide" evidence="1">
    <location>
        <begin position="1"/>
        <end position="30"/>
    </location>
</feature>
<sequence length="147" mass="14954">MPLVMPKRARLAVVGVAVAGALLAGGPAFAASGATGATGASSAASPAAHAPKGDGAHALCLRVPKLERRIDRALKRLDGGVGVRGSIARLEARVDDAKKANHTAIATYLQDRLNTRKALVGTLQQRQSDLKGVQTWCGANDNGKGAA</sequence>
<dbReference type="EMBL" id="QKYN01000100">
    <property type="protein sequence ID" value="RAG82870.1"/>
    <property type="molecule type" value="Genomic_DNA"/>
</dbReference>
<dbReference type="RefSeq" id="WP_111504566.1">
    <property type="nucleotide sequence ID" value="NZ_QKYN01000100.1"/>
</dbReference>
<keyword evidence="3" id="KW-1185">Reference proteome</keyword>
<dbReference type="Proteomes" id="UP000248889">
    <property type="component" value="Unassembled WGS sequence"/>
</dbReference>
<accession>A0A2X0K6I3</accession>
<name>A0A2X0K6I3_9ACTN</name>
<keyword evidence="1" id="KW-0732">Signal</keyword>
<dbReference type="AlphaFoldDB" id="A0A2X0K6I3"/>
<proteinExistence type="predicted"/>
<reference evidence="2 3" key="1">
    <citation type="submission" date="2018-06" db="EMBL/GenBank/DDBJ databases">
        <title>Streptacidiphilus pinicola sp. nov., isolated from pine grove soil.</title>
        <authorList>
            <person name="Roh S.G."/>
            <person name="Park S."/>
            <person name="Kim M.-K."/>
            <person name="Yun B.-R."/>
            <person name="Park J."/>
            <person name="Kim M.J."/>
            <person name="Kim Y.S."/>
            <person name="Kim S.B."/>
        </authorList>
    </citation>
    <scope>NUCLEOTIDE SEQUENCE [LARGE SCALE GENOMIC DNA]</scope>
    <source>
        <strain evidence="2 3">MMS16-CNU450</strain>
    </source>
</reference>
<protein>
    <submittedName>
        <fullName evidence="2">Uncharacterized protein</fullName>
    </submittedName>
</protein>
<evidence type="ECO:0000256" key="1">
    <source>
        <dbReference type="SAM" id="SignalP"/>
    </source>
</evidence>
<gene>
    <name evidence="2" type="ORF">DN069_25235</name>
</gene>
<organism evidence="2 3">
    <name type="scientific">Streptacidiphilus pinicola</name>
    <dbReference type="NCBI Taxonomy" id="2219663"/>
    <lineage>
        <taxon>Bacteria</taxon>
        <taxon>Bacillati</taxon>
        <taxon>Actinomycetota</taxon>
        <taxon>Actinomycetes</taxon>
        <taxon>Kitasatosporales</taxon>
        <taxon>Streptomycetaceae</taxon>
        <taxon>Streptacidiphilus</taxon>
    </lineage>
</organism>